<dbReference type="InterPro" id="IPR055140">
    <property type="entry name" value="Thiolase_C_2"/>
</dbReference>
<dbReference type="GO" id="GO:0016747">
    <property type="term" value="F:acyltransferase activity, transferring groups other than amino-acyl groups"/>
    <property type="evidence" value="ECO:0007669"/>
    <property type="project" value="InterPro"/>
</dbReference>
<dbReference type="NCBIfam" id="NF004720">
    <property type="entry name" value="PRK06064.1"/>
    <property type="match status" value="1"/>
</dbReference>
<evidence type="ECO:0000313" key="6">
    <source>
        <dbReference type="EMBL" id="KYC50961.1"/>
    </source>
</evidence>
<dbReference type="PATRIC" id="fig|1706436.3.peg.264"/>
<dbReference type="InterPro" id="IPR002155">
    <property type="entry name" value="Thiolase"/>
</dbReference>
<dbReference type="Pfam" id="PF22691">
    <property type="entry name" value="Thiolase_C_1"/>
    <property type="match status" value="1"/>
</dbReference>
<dbReference type="PANTHER" id="PTHR42870:SF6">
    <property type="entry name" value="ACETYL-COA C-ACYLTRANSFERASE"/>
    <property type="match status" value="1"/>
</dbReference>
<dbReference type="EMBL" id="LNGE01000005">
    <property type="protein sequence ID" value="KYC46054.1"/>
    <property type="molecule type" value="Genomic_DNA"/>
</dbReference>
<dbReference type="InterPro" id="IPR016039">
    <property type="entry name" value="Thiolase-like"/>
</dbReference>
<dbReference type="Proteomes" id="UP000092403">
    <property type="component" value="Unassembled WGS sequence"/>
</dbReference>
<comment type="caution">
    <text evidence="5">The sequence shown here is derived from an EMBL/GenBank/DDBJ whole genome shotgun (WGS) entry which is preliminary data.</text>
</comment>
<dbReference type="Pfam" id="PF00108">
    <property type="entry name" value="Thiolase_N"/>
    <property type="match status" value="1"/>
</dbReference>
<dbReference type="PATRIC" id="fig|1706437.3.peg.416"/>
<reference evidence="7 8" key="1">
    <citation type="journal article" date="2016" name="ISME J.">
        <title>Chasing the elusive Euryarchaeota class WSA2: genomes reveal a uniquely fastidious methyl-reducing methanogen.</title>
        <authorList>
            <person name="Nobu M.K."/>
            <person name="Narihiro T."/>
            <person name="Kuroda K."/>
            <person name="Mei R."/>
            <person name="Liu W.T."/>
        </authorList>
    </citation>
    <scope>NUCLEOTIDE SEQUENCE [LARGE SCALE GENOMIC DNA]</scope>
    <source>
        <strain evidence="4">B03fssc0709_Meth_Bin005</strain>
        <strain evidence="5">B15fssc0709_Meth_Bin003</strain>
        <strain evidence="6">BMIXfssc0709_Meth_Bin006</strain>
    </source>
</reference>
<organism evidence="5 7">
    <name type="scientific">Candidatus Methanofastidiosum methylothiophilum</name>
    <dbReference type="NCBI Taxonomy" id="1705564"/>
    <lineage>
        <taxon>Archaea</taxon>
        <taxon>Methanobacteriati</taxon>
        <taxon>Methanobacteriota</taxon>
        <taxon>Stenosarchaea group</taxon>
        <taxon>Candidatus Methanofastidiosia</taxon>
        <taxon>Candidatus Methanofastidiosales</taxon>
        <taxon>Candidatus Methanofastidiosaceae</taxon>
        <taxon>Candidatus Methanofastidiosum</taxon>
    </lineage>
</organism>
<dbReference type="PATRIC" id="fig|1706438.3.peg.382"/>
<dbReference type="Proteomes" id="UP000091929">
    <property type="component" value="Unassembled WGS sequence"/>
</dbReference>
<protein>
    <submittedName>
        <fullName evidence="5">Acetyl-CoA acetyltransferase</fullName>
    </submittedName>
</protein>
<keyword evidence="1" id="KW-0414">Isoprene biosynthesis</keyword>
<dbReference type="GO" id="GO:0008299">
    <property type="term" value="P:isoprenoid biosynthetic process"/>
    <property type="evidence" value="ECO:0007669"/>
    <property type="project" value="UniProtKB-KW"/>
</dbReference>
<dbReference type="AlphaFoldDB" id="A0A150ITN8"/>
<feature type="domain" description="Thiolase N-terminal" evidence="2">
    <location>
        <begin position="15"/>
        <end position="222"/>
    </location>
</feature>
<evidence type="ECO:0000259" key="3">
    <source>
        <dbReference type="Pfam" id="PF22691"/>
    </source>
</evidence>
<evidence type="ECO:0000256" key="1">
    <source>
        <dbReference type="ARBA" id="ARBA00023229"/>
    </source>
</evidence>
<dbReference type="Proteomes" id="UP000092401">
    <property type="component" value="Unassembled WGS sequence"/>
</dbReference>
<accession>A0A150ITN8</accession>
<evidence type="ECO:0000313" key="4">
    <source>
        <dbReference type="EMBL" id="KYC46054.1"/>
    </source>
</evidence>
<accession>A0A150IN16</accession>
<dbReference type="CDD" id="cd00829">
    <property type="entry name" value="SCP-x_thiolase"/>
    <property type="match status" value="1"/>
</dbReference>
<dbReference type="PANTHER" id="PTHR42870">
    <property type="entry name" value="ACETYL-COA C-ACETYLTRANSFERASE"/>
    <property type="match status" value="1"/>
</dbReference>
<proteinExistence type="predicted"/>
<feature type="domain" description="Thiolase C-terminal" evidence="3">
    <location>
        <begin position="241"/>
        <end position="380"/>
    </location>
</feature>
<dbReference type="Gene3D" id="3.40.47.10">
    <property type="match status" value="1"/>
</dbReference>
<keyword evidence="5" id="KW-0808">Transferase</keyword>
<evidence type="ECO:0000313" key="5">
    <source>
        <dbReference type="EMBL" id="KYC48292.1"/>
    </source>
</evidence>
<dbReference type="InterPro" id="IPR020616">
    <property type="entry name" value="Thiolase_N"/>
</dbReference>
<dbReference type="SUPFAM" id="SSF53901">
    <property type="entry name" value="Thiolase-like"/>
    <property type="match status" value="1"/>
</dbReference>
<name>A0A150ITN8_9EURY</name>
<gene>
    <name evidence="4" type="ORF">APG10_00265</name>
    <name evidence="5" type="ORF">APG11_00415</name>
    <name evidence="6" type="ORF">APG12_00384</name>
</gene>
<dbReference type="EMBL" id="LNGF01000007">
    <property type="protein sequence ID" value="KYC48292.1"/>
    <property type="molecule type" value="Genomic_DNA"/>
</dbReference>
<dbReference type="EMBL" id="LNJC01000005">
    <property type="protein sequence ID" value="KYC50961.1"/>
    <property type="molecule type" value="Genomic_DNA"/>
</dbReference>
<evidence type="ECO:0000259" key="2">
    <source>
        <dbReference type="Pfam" id="PF00108"/>
    </source>
</evidence>
<dbReference type="PIRSF" id="PIRSF000429">
    <property type="entry name" value="Ac-CoA_Ac_transf"/>
    <property type="match status" value="1"/>
</dbReference>
<evidence type="ECO:0000313" key="7">
    <source>
        <dbReference type="Proteomes" id="UP000091929"/>
    </source>
</evidence>
<accession>A0A150J136</accession>
<sequence length="382" mass="40582">MDDNVAVIGVGLGKVGEHWDKSLRDLALESIWMAFEDSGIDKVDALYVGNMSSGPFIEQEHLGALIADFAGLGPIPAVKVEAACGSGGAAFIEGYIGVKSGMYDYVLVTGVEKMTDVLPSKTTSILANASDRDYEAFHGVSFVALNALVMRRYMHEFNVKREELSIFPVISHKNAPFSKHAMYRKEITLEAVINSPIIADPLTLMDCAPICDGSASVILCSEKKAREFTDTPILVSGVGLATDTLGVHDRKYMTTLSAAVDASKKAFKMAGVTPKDIDIAEIHDAFSIMSALSLEDMGFAKKGQGTKMALEGQHYIGGELPINLYGGLKARGHPVGATGVYQIGELVSSLRGDGRVDAEKGLAENIGGSGATISVCVLERGD</sequence>
<evidence type="ECO:0000313" key="8">
    <source>
        <dbReference type="Proteomes" id="UP000092401"/>
    </source>
</evidence>